<evidence type="ECO:0008006" key="8">
    <source>
        <dbReference type="Google" id="ProtNLM"/>
    </source>
</evidence>
<dbReference type="PROSITE" id="PS51676">
    <property type="entry name" value="FF"/>
    <property type="match status" value="2"/>
</dbReference>
<dbReference type="PANTHER" id="PTHR15377:SF3">
    <property type="entry name" value="WW DOMAIN-CONTAINING PROTEIN"/>
    <property type="match status" value="1"/>
</dbReference>
<feature type="compositionally biased region" description="Low complexity" evidence="3">
    <location>
        <begin position="413"/>
        <end position="422"/>
    </location>
</feature>
<dbReference type="SMART" id="SM00456">
    <property type="entry name" value="WW"/>
    <property type="match status" value="2"/>
</dbReference>
<feature type="compositionally biased region" description="Low complexity" evidence="3">
    <location>
        <begin position="228"/>
        <end position="240"/>
    </location>
</feature>
<organism evidence="6 7">
    <name type="scientific">Chlamydomonas eustigma</name>
    <dbReference type="NCBI Taxonomy" id="1157962"/>
    <lineage>
        <taxon>Eukaryota</taxon>
        <taxon>Viridiplantae</taxon>
        <taxon>Chlorophyta</taxon>
        <taxon>core chlorophytes</taxon>
        <taxon>Chlorophyceae</taxon>
        <taxon>CS clade</taxon>
        <taxon>Chlamydomonadales</taxon>
        <taxon>Chlamydomonadaceae</taxon>
        <taxon>Chlamydomonas</taxon>
    </lineage>
</organism>
<dbReference type="PROSITE" id="PS01159">
    <property type="entry name" value="WW_DOMAIN_1"/>
    <property type="match status" value="2"/>
</dbReference>
<feature type="compositionally biased region" description="Basic residues" evidence="3">
    <location>
        <begin position="1406"/>
        <end position="1423"/>
    </location>
</feature>
<feature type="coiled-coil region" evidence="2">
    <location>
        <begin position="382"/>
        <end position="410"/>
    </location>
</feature>
<feature type="compositionally biased region" description="Polar residues" evidence="3">
    <location>
        <begin position="261"/>
        <end position="279"/>
    </location>
</feature>
<feature type="compositionally biased region" description="Basic and acidic residues" evidence="3">
    <location>
        <begin position="1134"/>
        <end position="1244"/>
    </location>
</feature>
<proteinExistence type="predicted"/>
<dbReference type="Gene3D" id="1.10.10.440">
    <property type="entry name" value="FF domain"/>
    <property type="match status" value="3"/>
</dbReference>
<feature type="region of interest" description="Disordered" evidence="3">
    <location>
        <begin position="1"/>
        <end position="29"/>
    </location>
</feature>
<dbReference type="PROSITE" id="PS50020">
    <property type="entry name" value="WW_DOMAIN_2"/>
    <property type="match status" value="2"/>
</dbReference>
<dbReference type="InterPro" id="IPR001202">
    <property type="entry name" value="WW_dom"/>
</dbReference>
<dbReference type="InterPro" id="IPR036020">
    <property type="entry name" value="WW_dom_sf"/>
</dbReference>
<feature type="coiled-coil region" evidence="2">
    <location>
        <begin position="780"/>
        <end position="818"/>
    </location>
</feature>
<sequence length="1423" mass="158317">MYRVSTPFKTMESDEQQIFHDDQQSKGKGAARFKHGLGFENVPDPIAASRPATGSQLIPPAPSHLNNICPGFPAPSHGNFPHAVPHNQIPSGGPMIPPPPTFMHHQHALLPTPPYPGPHLLPRPLFPYPMGNPIPPPRPPSLPPQHHMAPSPLQPYPTHSSSLPPPLHPPPPNHHLQPGLDRRGLPPYPGTFHPIPVGGFRPLPPGPAPSTLRPPMMYPPPPRPPTAVSPQAPMATATATTTAAMATAAAAAVNQAGGGTEQSPNITNSHQSNQATASPQVILHDTEQKRREEIESKKRIQAAWTAHKADGGQVYYYNTVSGASSWDKPEGFSGQVLDVEAEPVPESSTAVKGTPWSEVKCTDGRSYYYNSESEETSWTVPKEVTEARVKEAAEKKKQEEEVAAQRAAQRAELQAQAEAQQARQRRLQNWGGETGGRAGTTGVNKSMNMFMGGRGGGRMGSQQHAAMVAMMARQAEERRAVQRSKEELAVQFKELLLDKGVTAFSRWERELPKLQEDDRFKTIPAMKDKRAIFDDYCKNFSAEQKRLKEERERRGLEGFGALLEEAAEVESRLAEEQVDEEVLEAREQAAHRRSKRRGRGSKSRQHGSSIASKQVVASDDTEAEPGEMKEEQADGMNGELAVIDDMDDEGSDHGEDLEVSDEVVRTSKAVAVREALLALTLDHLERYWCSDPRWKDASQEVRDKLFQQRFGALKEEAAAAKNQEEALAKEGFRNMLREHGVDATSRWSRISELVEGDPRYQAVRDDDERQQLFMKLVEDLKRTERAAEEDRAKRAEAVRRAEAAEREAEDRRRRAGRADAVSGLKTLLLEVVRGPEARWEDVKPRLMKDPQSRATNDLLDKDEAEKMYRDIVSDLTDKARRGIRELLEERIGLNLLSSARESGLFAVSLEAPALMNYQAAEEAFAEDPRWVRMPDNMRDGAWRRAVESLTGFAPPGPTYPSQGGAAGGEFSEEQQGGMMMWQPGGDQGLGYGTGDMASGYYNVGAGDGGEGYYTYYNGAGQVLDRSVGEEGGIDPLVLGNASAAYPPPPPLNSRKSGNIKEARVGDANVKGRDDRGRHTSNKINSGQLGDAEGSGRGFTKRSGEESTRGGSYAAARSLREKDGTRGGSYAAARSLREKDGEDEGRRDGSKRDDRQDKHEEKREGRRRDVRDEAEDEGGKEGRRQDSRKDVDERRREGRRREYDRDDVEDRKESRWREHDKDDVEDRKESRWREHDKDDVEDRKESRRKGHYREVEAEARTDHHRDPEERSDADVGRRHANRKDHGGREDDAGGSGHSHQGKGPSSGGHKVLLGKDGANSGGRRGDDDDDAPFPESKREGKDHKAAGGVERSDHQDGDEGRDKADRDYSRRRSRSRQSRSHSSSSREDRRSRSRSHSPSSNSSEERRRRKKSKKKSKKSKRDHR</sequence>
<dbReference type="GO" id="GO:0003712">
    <property type="term" value="F:transcription coregulator activity"/>
    <property type="evidence" value="ECO:0007669"/>
    <property type="project" value="TreeGrafter"/>
</dbReference>
<dbReference type="Pfam" id="PF01846">
    <property type="entry name" value="FF"/>
    <property type="match status" value="2"/>
</dbReference>
<keyword evidence="2" id="KW-0175">Coiled coil</keyword>
<evidence type="ECO:0000256" key="2">
    <source>
        <dbReference type="SAM" id="Coils"/>
    </source>
</evidence>
<protein>
    <recommendedName>
        <fullName evidence="8">WW domain-containing protein</fullName>
    </recommendedName>
</protein>
<feature type="domain" description="FF" evidence="5">
    <location>
        <begin position="723"/>
        <end position="779"/>
    </location>
</feature>
<evidence type="ECO:0000259" key="5">
    <source>
        <dbReference type="PROSITE" id="PS51676"/>
    </source>
</evidence>
<dbReference type="SUPFAM" id="SSF81698">
    <property type="entry name" value="FF domain"/>
    <property type="match status" value="3"/>
</dbReference>
<dbReference type="Gene3D" id="2.20.70.10">
    <property type="match status" value="2"/>
</dbReference>
<feature type="compositionally biased region" description="Basic and acidic residues" evidence="3">
    <location>
        <begin position="1251"/>
        <end position="1290"/>
    </location>
</feature>
<dbReference type="GO" id="GO:0005634">
    <property type="term" value="C:nucleus"/>
    <property type="evidence" value="ECO:0007669"/>
    <property type="project" value="TreeGrafter"/>
</dbReference>
<feature type="region of interest" description="Disordered" evidence="3">
    <location>
        <begin position="131"/>
        <end position="240"/>
    </location>
</feature>
<feature type="region of interest" description="Disordered" evidence="3">
    <location>
        <begin position="255"/>
        <end position="281"/>
    </location>
</feature>
<feature type="compositionally biased region" description="Pro residues" evidence="3">
    <location>
        <begin position="216"/>
        <end position="227"/>
    </location>
</feature>
<dbReference type="InterPro" id="IPR002713">
    <property type="entry name" value="FF_domain"/>
</dbReference>
<reference evidence="6 7" key="1">
    <citation type="submission" date="2017-08" db="EMBL/GenBank/DDBJ databases">
        <title>Acidophilic green algal genome provides insights into adaptation to an acidic environment.</title>
        <authorList>
            <person name="Hirooka S."/>
            <person name="Hirose Y."/>
            <person name="Kanesaki Y."/>
            <person name="Higuchi S."/>
            <person name="Fujiwara T."/>
            <person name="Onuma R."/>
            <person name="Era A."/>
            <person name="Ohbayashi R."/>
            <person name="Uzuka A."/>
            <person name="Nozaki H."/>
            <person name="Yoshikawa H."/>
            <person name="Miyagishima S.Y."/>
        </authorList>
    </citation>
    <scope>NUCLEOTIDE SEQUENCE [LARGE SCALE GENOMIC DNA]</scope>
    <source>
        <strain evidence="6 7">NIES-2499</strain>
    </source>
</reference>
<evidence type="ECO:0000256" key="3">
    <source>
        <dbReference type="SAM" id="MobiDB-lite"/>
    </source>
</evidence>
<name>A0A250XEH0_9CHLO</name>
<feature type="region of interest" description="Disordered" evidence="3">
    <location>
        <begin position="587"/>
        <end position="637"/>
    </location>
</feature>
<feature type="region of interest" description="Disordered" evidence="3">
    <location>
        <begin position="413"/>
        <end position="445"/>
    </location>
</feature>
<dbReference type="Proteomes" id="UP000232323">
    <property type="component" value="Unassembled WGS sequence"/>
</dbReference>
<dbReference type="SMART" id="SM00441">
    <property type="entry name" value="FF"/>
    <property type="match status" value="3"/>
</dbReference>
<evidence type="ECO:0000259" key="4">
    <source>
        <dbReference type="PROSITE" id="PS50020"/>
    </source>
</evidence>
<keyword evidence="1" id="KW-0677">Repeat</keyword>
<dbReference type="EMBL" id="BEGY01000065">
    <property type="protein sequence ID" value="GAX81441.1"/>
    <property type="molecule type" value="Genomic_DNA"/>
</dbReference>
<feature type="compositionally biased region" description="Pro residues" evidence="3">
    <location>
        <begin position="163"/>
        <end position="173"/>
    </location>
</feature>
<dbReference type="InterPro" id="IPR045148">
    <property type="entry name" value="TCRG1-like"/>
</dbReference>
<accession>A0A250XEH0</accession>
<feature type="compositionally biased region" description="Pro residues" evidence="3">
    <location>
        <begin position="131"/>
        <end position="143"/>
    </location>
</feature>
<feature type="compositionally biased region" description="Basic and acidic residues" evidence="3">
    <location>
        <begin position="1058"/>
        <end position="1077"/>
    </location>
</feature>
<feature type="compositionally biased region" description="Basic and acidic residues" evidence="3">
    <location>
        <begin position="1334"/>
        <end position="1369"/>
    </location>
</feature>
<gene>
    <name evidence="6" type="ORF">CEUSTIGMA_g8871.t1</name>
</gene>
<dbReference type="InterPro" id="IPR036517">
    <property type="entry name" value="FF_domain_sf"/>
</dbReference>
<feature type="domain" description="WW" evidence="4">
    <location>
        <begin position="354"/>
        <end position="383"/>
    </location>
</feature>
<dbReference type="OrthoDB" id="187617at2759"/>
<feature type="domain" description="WW" evidence="4">
    <location>
        <begin position="298"/>
        <end position="331"/>
    </location>
</feature>
<evidence type="ECO:0000313" key="7">
    <source>
        <dbReference type="Proteomes" id="UP000232323"/>
    </source>
</evidence>
<keyword evidence="7" id="KW-1185">Reference proteome</keyword>
<dbReference type="PANTHER" id="PTHR15377">
    <property type="entry name" value="TRANSCRIPTION ELONGATION REGULATOR 1"/>
    <property type="match status" value="1"/>
</dbReference>
<dbReference type="CDD" id="cd00201">
    <property type="entry name" value="WW"/>
    <property type="match status" value="2"/>
</dbReference>
<dbReference type="GO" id="GO:0070063">
    <property type="term" value="F:RNA polymerase binding"/>
    <property type="evidence" value="ECO:0007669"/>
    <property type="project" value="InterPro"/>
</dbReference>
<dbReference type="SUPFAM" id="SSF51045">
    <property type="entry name" value="WW domain"/>
    <property type="match status" value="2"/>
</dbReference>
<evidence type="ECO:0000313" key="6">
    <source>
        <dbReference type="EMBL" id="GAX81441.1"/>
    </source>
</evidence>
<feature type="compositionally biased region" description="Basic residues" evidence="3">
    <location>
        <begin position="591"/>
        <end position="605"/>
    </location>
</feature>
<feature type="region of interest" description="Disordered" evidence="3">
    <location>
        <begin position="1039"/>
        <end position="1423"/>
    </location>
</feature>
<dbReference type="STRING" id="1157962.A0A250XEH0"/>
<feature type="domain" description="FF" evidence="5">
    <location>
        <begin position="485"/>
        <end position="539"/>
    </location>
</feature>
<comment type="caution">
    <text evidence="6">The sequence shown here is derived from an EMBL/GenBank/DDBJ whole genome shotgun (WGS) entry which is preliminary data.</text>
</comment>
<evidence type="ECO:0000256" key="1">
    <source>
        <dbReference type="ARBA" id="ARBA00022737"/>
    </source>
</evidence>
<dbReference type="Pfam" id="PF00397">
    <property type="entry name" value="WW"/>
    <property type="match status" value="1"/>
</dbReference>